<comment type="caution">
    <text evidence="1">The sequence shown here is derived from an EMBL/GenBank/DDBJ whole genome shotgun (WGS) entry which is preliminary data.</text>
</comment>
<dbReference type="AlphaFoldDB" id="A0A8X6YLA0"/>
<gene>
    <name evidence="1" type="ORF">TNIN_99321</name>
</gene>
<organism evidence="1 2">
    <name type="scientific">Trichonephila inaurata madagascariensis</name>
    <dbReference type="NCBI Taxonomy" id="2747483"/>
    <lineage>
        <taxon>Eukaryota</taxon>
        <taxon>Metazoa</taxon>
        <taxon>Ecdysozoa</taxon>
        <taxon>Arthropoda</taxon>
        <taxon>Chelicerata</taxon>
        <taxon>Arachnida</taxon>
        <taxon>Araneae</taxon>
        <taxon>Araneomorphae</taxon>
        <taxon>Entelegynae</taxon>
        <taxon>Araneoidea</taxon>
        <taxon>Nephilidae</taxon>
        <taxon>Trichonephila</taxon>
        <taxon>Trichonephila inaurata</taxon>
    </lineage>
</organism>
<reference evidence="1" key="1">
    <citation type="submission" date="2020-08" db="EMBL/GenBank/DDBJ databases">
        <title>Multicomponent nature underlies the extraordinary mechanical properties of spider dragline silk.</title>
        <authorList>
            <person name="Kono N."/>
            <person name="Nakamura H."/>
            <person name="Mori M."/>
            <person name="Yoshida Y."/>
            <person name="Ohtoshi R."/>
            <person name="Malay A.D."/>
            <person name="Moran D.A.P."/>
            <person name="Tomita M."/>
            <person name="Numata K."/>
            <person name="Arakawa K."/>
        </authorList>
    </citation>
    <scope>NUCLEOTIDE SEQUENCE</scope>
</reference>
<proteinExistence type="predicted"/>
<evidence type="ECO:0000313" key="1">
    <source>
        <dbReference type="EMBL" id="GFY71654.1"/>
    </source>
</evidence>
<protein>
    <submittedName>
        <fullName evidence="1">Uncharacterized protein</fullName>
    </submittedName>
</protein>
<evidence type="ECO:0000313" key="2">
    <source>
        <dbReference type="Proteomes" id="UP000886998"/>
    </source>
</evidence>
<dbReference type="Proteomes" id="UP000886998">
    <property type="component" value="Unassembled WGS sequence"/>
</dbReference>
<sequence length="99" mass="10965">MYLPTSTIASVDHVSTDLYHGLCGSCIYRPLPWPLRIMYLRTSTMASADQVSTDCKDRPGRLSAYQSCLHNGSDTAENSSKIGTRQKFSDINSAVDIYI</sequence>
<dbReference type="EMBL" id="BMAV01019010">
    <property type="protein sequence ID" value="GFY71654.1"/>
    <property type="molecule type" value="Genomic_DNA"/>
</dbReference>
<keyword evidence="2" id="KW-1185">Reference proteome</keyword>
<accession>A0A8X6YLA0</accession>
<name>A0A8X6YLA0_9ARAC</name>